<keyword evidence="2" id="KW-1185">Reference proteome</keyword>
<reference evidence="1 2" key="1">
    <citation type="journal article" date="2012" name="Genome Biol.">
        <title>Sequencing three crocodilian genomes to illuminate the evolution of archosaurs and amniotes.</title>
        <authorList>
            <person name="St John J.A."/>
            <person name="Braun E.L."/>
            <person name="Isberg S.R."/>
            <person name="Miles L.G."/>
            <person name="Chong A.Y."/>
            <person name="Gongora J."/>
            <person name="Dalzell P."/>
            <person name="Moran C."/>
            <person name="Bed'hom B."/>
            <person name="Abzhanov A."/>
            <person name="Burgess S.C."/>
            <person name="Cooksey A.M."/>
            <person name="Castoe T.A."/>
            <person name="Crawford N.G."/>
            <person name="Densmore L.D."/>
            <person name="Drew J.C."/>
            <person name="Edwards S.V."/>
            <person name="Faircloth B.C."/>
            <person name="Fujita M.K."/>
            <person name="Greenwold M.J."/>
            <person name="Hoffmann F.G."/>
            <person name="Howard J.M."/>
            <person name="Iguchi T."/>
            <person name="Janes D.E."/>
            <person name="Khan S.Y."/>
            <person name="Kohno S."/>
            <person name="de Koning A.J."/>
            <person name="Lance S.L."/>
            <person name="McCarthy F.M."/>
            <person name="McCormack J.E."/>
            <person name="Merchant M.E."/>
            <person name="Peterson D.G."/>
            <person name="Pollock D.D."/>
            <person name="Pourmand N."/>
            <person name="Raney B.J."/>
            <person name="Roessler K.A."/>
            <person name="Sanford J.R."/>
            <person name="Sawyer R.H."/>
            <person name="Schmidt C.J."/>
            <person name="Triplett E.W."/>
            <person name="Tuberville T.D."/>
            <person name="Venegas-Anaya M."/>
            <person name="Howard J.T."/>
            <person name="Jarvis E.D."/>
            <person name="Guillette L.J.Jr."/>
            <person name="Glenn T.C."/>
            <person name="Green R.E."/>
            <person name="Ray D.A."/>
        </authorList>
    </citation>
    <scope>NUCLEOTIDE SEQUENCE [LARGE SCALE GENOMIC DNA]</scope>
    <source>
        <strain evidence="1">KSC_2009_1</strain>
    </source>
</reference>
<protein>
    <submittedName>
        <fullName evidence="1">Uncharacterized protein</fullName>
    </submittedName>
</protein>
<accession>A0A151N2T1</accession>
<dbReference type="EMBL" id="AKHW03004113">
    <property type="protein sequence ID" value="KYO30935.1"/>
    <property type="molecule type" value="Genomic_DNA"/>
</dbReference>
<name>A0A151N2T1_ALLMI</name>
<sequence length="98" mass="10926">MDDVRRREMRLVEQSLETHLDLGNKLTLKPSKKLTKQHIGSIVPTPTKQGLDPCTAHLASEEPCTFLSFYSVSRQICGTSLNEAIDICDKIGHRGGFD</sequence>
<dbReference type="Proteomes" id="UP000050525">
    <property type="component" value="Unassembled WGS sequence"/>
</dbReference>
<organism evidence="1 2">
    <name type="scientific">Alligator mississippiensis</name>
    <name type="common">American alligator</name>
    <dbReference type="NCBI Taxonomy" id="8496"/>
    <lineage>
        <taxon>Eukaryota</taxon>
        <taxon>Metazoa</taxon>
        <taxon>Chordata</taxon>
        <taxon>Craniata</taxon>
        <taxon>Vertebrata</taxon>
        <taxon>Euteleostomi</taxon>
        <taxon>Archelosauria</taxon>
        <taxon>Archosauria</taxon>
        <taxon>Crocodylia</taxon>
        <taxon>Alligatoridae</taxon>
        <taxon>Alligatorinae</taxon>
        <taxon>Alligator</taxon>
    </lineage>
</organism>
<comment type="caution">
    <text evidence="1">The sequence shown here is derived from an EMBL/GenBank/DDBJ whole genome shotgun (WGS) entry which is preliminary data.</text>
</comment>
<gene>
    <name evidence="1" type="ORF">Y1Q_0016334</name>
</gene>
<dbReference type="AlphaFoldDB" id="A0A151N2T1"/>
<proteinExistence type="predicted"/>
<evidence type="ECO:0000313" key="1">
    <source>
        <dbReference type="EMBL" id="KYO30935.1"/>
    </source>
</evidence>
<evidence type="ECO:0000313" key="2">
    <source>
        <dbReference type="Proteomes" id="UP000050525"/>
    </source>
</evidence>